<evidence type="ECO:0000256" key="8">
    <source>
        <dbReference type="RuleBase" id="RU003732"/>
    </source>
</evidence>
<keyword evidence="11" id="KW-1185">Reference proteome</keyword>
<comment type="subcellular location">
    <subcellularLocation>
        <location evidence="1">Membrane</location>
        <topology evidence="1">Multi-pass membrane protein</topology>
    </subcellularLocation>
</comment>
<feature type="region of interest" description="Disordered" evidence="9">
    <location>
        <begin position="727"/>
        <end position="746"/>
    </location>
</feature>
<evidence type="ECO:0000313" key="12">
    <source>
        <dbReference type="RefSeq" id="XP_055899301.1"/>
    </source>
</evidence>
<feature type="transmembrane region" description="Helical" evidence="10">
    <location>
        <begin position="683"/>
        <end position="704"/>
    </location>
</feature>
<feature type="region of interest" description="Disordered" evidence="9">
    <location>
        <begin position="75"/>
        <end position="95"/>
    </location>
</feature>
<feature type="transmembrane region" description="Helical" evidence="10">
    <location>
        <begin position="434"/>
        <end position="455"/>
    </location>
</feature>
<feature type="transmembrane region" description="Helical" evidence="10">
    <location>
        <begin position="641"/>
        <end position="663"/>
    </location>
</feature>
<evidence type="ECO:0000256" key="7">
    <source>
        <dbReference type="PIRSR" id="PIRSR600175-2"/>
    </source>
</evidence>
<dbReference type="GeneID" id="106062904"/>
<dbReference type="Proteomes" id="UP001165740">
    <property type="component" value="Chromosome 10"/>
</dbReference>
<dbReference type="InterPro" id="IPR037272">
    <property type="entry name" value="SNS_sf"/>
</dbReference>
<feature type="binding site" evidence="6">
    <location>
        <position position="473"/>
    </location>
    <ligand>
        <name>Na(+)</name>
        <dbReference type="ChEBI" id="CHEBI:29101"/>
        <label>1</label>
    </ligand>
</feature>
<dbReference type="PROSITE" id="PS00610">
    <property type="entry name" value="NA_NEUROTRAN_SYMP_1"/>
    <property type="match status" value="1"/>
</dbReference>
<evidence type="ECO:0000313" key="11">
    <source>
        <dbReference type="Proteomes" id="UP001165740"/>
    </source>
</evidence>
<evidence type="ECO:0000256" key="5">
    <source>
        <dbReference type="ARBA" id="ARBA00023136"/>
    </source>
</evidence>
<keyword evidence="4 10" id="KW-1133">Transmembrane helix</keyword>
<feature type="transmembrane region" description="Helical" evidence="10">
    <location>
        <begin position="598"/>
        <end position="620"/>
    </location>
</feature>
<feature type="transmembrane region" description="Helical" evidence="10">
    <location>
        <begin position="567"/>
        <end position="592"/>
    </location>
</feature>
<keyword evidence="3 8" id="KW-0812">Transmembrane</keyword>
<proteinExistence type="inferred from homology"/>
<evidence type="ECO:0000256" key="6">
    <source>
        <dbReference type="PIRSR" id="PIRSR600175-1"/>
    </source>
</evidence>
<keyword evidence="7" id="KW-1015">Disulfide bond</keyword>
<dbReference type="RefSeq" id="XP_055899301.1">
    <property type="nucleotide sequence ID" value="XM_056043326.1"/>
</dbReference>
<sequence>MDIKGFLSSEGRRKSFGDEYKSFKLLGGERRRQSVATWTTLRPFLPAAVPLLEELNDLHEEKRNVVIDHHRNNVKQRHKSGDLTPNDAGPIDGSVNKSAVPWYKKDFTENSLEDDVNKSQNSWSAADQQLAQDVSSTAVLTSRVGEEIEDLEITEIDRGNWSGRFDFLMSLLGYSVGLGNVWRFPYLAYSNGGGAFLFPFIIMFILLGFPLMFLELSFGQFAALGPAAIFDRICPLLNGIGHAMVCVSCMVAFYYTVIIGWAFLYMFKSFASELPWERCHKDWASERCYSHKDAADCTATNGSVYYLQNCFNKTEVERLNISSLAHNKSDRAPPAQDYFERDILGVTESIEDIGGLQWQIVLCLLLTWTLTFLSLSKGVKSVGKVVYFTALFPYVVLTILFFRGVTLDGAKDGIIYYLTPKFDKLIVAETWVKAAVQIFFALSPAWGGLITLSSYNKFHNNCFKDSLIVGVGNVCTSIYAGFVIFSIVGYLAKELETPIDTVVDEGPGLAFIVFPDVVTRLPIPPLWSFLFFFMLITLGMGSEFALLETVMTAVQDTYPPLRQKKVFVVLGVCVFGFLGGLVVCTEGGMYVLQLMDTYSASFAVFIMAILECLIIGWIYGADRFLRDIETMIGQRSKFWHYFFIFFWKFLTPATLIFLLLFNLVDYKRMSYKKKPYPVWAELLGWFMTFIPVLVIICMGIWRFYRSPKEKTFVMKLKKMLHDTPKWGPASKIPRSDSSLDIEGGKSRIVTNPGFTTTGNETRI</sequence>
<dbReference type="GO" id="GO:0046872">
    <property type="term" value="F:metal ion binding"/>
    <property type="evidence" value="ECO:0007669"/>
    <property type="project" value="UniProtKB-KW"/>
</dbReference>
<feature type="binding site" evidence="6">
    <location>
        <position position="176"/>
    </location>
    <ligand>
        <name>Na(+)</name>
        <dbReference type="ChEBI" id="CHEBI:29101"/>
        <label>1</label>
    </ligand>
</feature>
<evidence type="ECO:0000256" key="4">
    <source>
        <dbReference type="ARBA" id="ARBA00022989"/>
    </source>
</evidence>
<dbReference type="PROSITE" id="PS50267">
    <property type="entry name" value="NA_NEUROTRAN_SYMP_3"/>
    <property type="match status" value="1"/>
</dbReference>
<dbReference type="AlphaFoldDB" id="A0A9W3BIH1"/>
<accession>A0A9W3BIH1</accession>
<feature type="binding site" evidence="6">
    <location>
        <position position="538"/>
    </location>
    <ligand>
        <name>Na(+)</name>
        <dbReference type="ChEBI" id="CHEBI:29101"/>
        <label>1</label>
    </ligand>
</feature>
<feature type="transmembrane region" description="Helical" evidence="10">
    <location>
        <begin position="239"/>
        <end position="267"/>
    </location>
</feature>
<keyword evidence="8" id="KW-0769">Symport</keyword>
<organism evidence="11 12">
    <name type="scientific">Biomphalaria glabrata</name>
    <name type="common">Bloodfluke planorb</name>
    <name type="synonym">Freshwater snail</name>
    <dbReference type="NCBI Taxonomy" id="6526"/>
    <lineage>
        <taxon>Eukaryota</taxon>
        <taxon>Metazoa</taxon>
        <taxon>Spiralia</taxon>
        <taxon>Lophotrochozoa</taxon>
        <taxon>Mollusca</taxon>
        <taxon>Gastropoda</taxon>
        <taxon>Heterobranchia</taxon>
        <taxon>Euthyneura</taxon>
        <taxon>Panpulmonata</taxon>
        <taxon>Hygrophila</taxon>
        <taxon>Lymnaeoidea</taxon>
        <taxon>Planorbidae</taxon>
        <taxon>Biomphalaria</taxon>
    </lineage>
</organism>
<dbReference type="Pfam" id="PF00209">
    <property type="entry name" value="SNF"/>
    <property type="match status" value="1"/>
</dbReference>
<dbReference type="PRINTS" id="PR00176">
    <property type="entry name" value="NANEUSMPORT"/>
</dbReference>
<evidence type="ECO:0000256" key="9">
    <source>
        <dbReference type="SAM" id="MobiDB-lite"/>
    </source>
</evidence>
<evidence type="ECO:0000256" key="10">
    <source>
        <dbReference type="SAM" id="Phobius"/>
    </source>
</evidence>
<feature type="binding site" evidence="6">
    <location>
        <position position="173"/>
    </location>
    <ligand>
        <name>Na(+)</name>
        <dbReference type="ChEBI" id="CHEBI:29101"/>
        <label>1</label>
    </ligand>
</feature>
<evidence type="ECO:0000256" key="2">
    <source>
        <dbReference type="ARBA" id="ARBA00022448"/>
    </source>
</evidence>
<protein>
    <recommendedName>
        <fullName evidence="8">Transporter</fullName>
    </recommendedName>
</protein>
<reference evidence="12" key="1">
    <citation type="submission" date="2025-08" db="UniProtKB">
        <authorList>
            <consortium name="RefSeq"/>
        </authorList>
    </citation>
    <scope>IDENTIFICATION</scope>
</reference>
<feature type="binding site" evidence="6">
    <location>
        <position position="180"/>
    </location>
    <ligand>
        <name>Na(+)</name>
        <dbReference type="ChEBI" id="CHEBI:29101"/>
        <label>1</label>
    </ligand>
</feature>
<feature type="binding site" evidence="6">
    <location>
        <position position="542"/>
    </location>
    <ligand>
        <name>Na(+)</name>
        <dbReference type="ChEBI" id="CHEBI:29101"/>
        <label>1</label>
    </ligand>
</feature>
<dbReference type="GO" id="GO:0005886">
    <property type="term" value="C:plasma membrane"/>
    <property type="evidence" value="ECO:0007669"/>
    <property type="project" value="TreeGrafter"/>
</dbReference>
<keyword evidence="2 8" id="KW-0813">Transport</keyword>
<dbReference type="OMA" id="FFWTWMW"/>
<dbReference type="PANTHER" id="PTHR11616">
    <property type="entry name" value="SODIUM/CHLORIDE DEPENDENT TRANSPORTER"/>
    <property type="match status" value="1"/>
</dbReference>
<dbReference type="SUPFAM" id="SSF161070">
    <property type="entry name" value="SNF-like"/>
    <property type="match status" value="1"/>
</dbReference>
<feature type="transmembrane region" description="Helical" evidence="10">
    <location>
        <begin position="356"/>
        <end position="373"/>
    </location>
</feature>
<comment type="similarity">
    <text evidence="8">Belongs to the sodium:neurotransmitter symporter (SNF) (TC 2.A.22) family.</text>
</comment>
<evidence type="ECO:0000256" key="1">
    <source>
        <dbReference type="ARBA" id="ARBA00004141"/>
    </source>
</evidence>
<feature type="disulfide bond" evidence="7">
    <location>
        <begin position="279"/>
        <end position="288"/>
    </location>
</feature>
<dbReference type="InterPro" id="IPR000175">
    <property type="entry name" value="Na/ntran_symport"/>
</dbReference>
<feature type="transmembrane region" description="Helical" evidence="10">
    <location>
        <begin position="196"/>
        <end position="218"/>
    </location>
</feature>
<feature type="transmembrane region" description="Helical" evidence="10">
    <location>
        <begin position="526"/>
        <end position="547"/>
    </location>
</feature>
<gene>
    <name evidence="12" type="primary">LOC106062904</name>
</gene>
<feature type="transmembrane region" description="Helical" evidence="10">
    <location>
        <begin position="467"/>
        <end position="492"/>
    </location>
</feature>
<keyword evidence="6" id="KW-0915">Sodium</keyword>
<keyword evidence="5 10" id="KW-0472">Membrane</keyword>
<evidence type="ECO:0000256" key="3">
    <source>
        <dbReference type="ARBA" id="ARBA00022692"/>
    </source>
</evidence>
<keyword evidence="6" id="KW-0479">Metal-binding</keyword>
<name>A0A9W3BIH1_BIOGL</name>
<feature type="transmembrane region" description="Helical" evidence="10">
    <location>
        <begin position="165"/>
        <end position="184"/>
    </location>
</feature>
<dbReference type="GO" id="GO:0015375">
    <property type="term" value="F:glycine:sodium symporter activity"/>
    <property type="evidence" value="ECO:0007669"/>
    <property type="project" value="TreeGrafter"/>
</dbReference>
<dbReference type="PANTHER" id="PTHR11616:SF313">
    <property type="entry name" value="TRANSPORTER"/>
    <property type="match status" value="1"/>
</dbReference>
<dbReference type="OrthoDB" id="6581954at2759"/>
<feature type="transmembrane region" description="Helical" evidence="10">
    <location>
        <begin position="385"/>
        <end position="402"/>
    </location>
</feature>